<dbReference type="OrthoDB" id="2730350at2759"/>
<feature type="chain" id="PRO_5012160051" evidence="1">
    <location>
        <begin position="27"/>
        <end position="121"/>
    </location>
</feature>
<comment type="caution">
    <text evidence="2">The sequence shown here is derived from an EMBL/GenBank/DDBJ whole genome shotgun (WGS) entry which is preliminary data.</text>
</comment>
<protein>
    <submittedName>
        <fullName evidence="2">Uncharacterized protein</fullName>
    </submittedName>
</protein>
<dbReference type="Pfam" id="PF21691">
    <property type="entry name" value="LDL"/>
    <property type="match status" value="1"/>
</dbReference>
<keyword evidence="3" id="KW-1185">Reference proteome</keyword>
<gene>
    <name evidence="2" type="ORF">TRAPUB_5681</name>
</gene>
<name>A0A1M2V7X4_TRAPU</name>
<dbReference type="AlphaFoldDB" id="A0A1M2V7X4"/>
<dbReference type="CDD" id="cd22811">
    <property type="entry name" value="agbl-like"/>
    <property type="match status" value="1"/>
</dbReference>
<evidence type="ECO:0000313" key="2">
    <source>
        <dbReference type="EMBL" id="OJT03653.1"/>
    </source>
</evidence>
<organism evidence="2 3">
    <name type="scientific">Trametes pubescens</name>
    <name type="common">White-rot fungus</name>
    <dbReference type="NCBI Taxonomy" id="154538"/>
    <lineage>
        <taxon>Eukaryota</taxon>
        <taxon>Fungi</taxon>
        <taxon>Dikarya</taxon>
        <taxon>Basidiomycota</taxon>
        <taxon>Agaricomycotina</taxon>
        <taxon>Agaricomycetes</taxon>
        <taxon>Polyporales</taxon>
        <taxon>Polyporaceae</taxon>
        <taxon>Trametes</taxon>
    </lineage>
</organism>
<reference evidence="2 3" key="1">
    <citation type="submission" date="2016-10" db="EMBL/GenBank/DDBJ databases">
        <title>Genome sequence of the basidiomycete white-rot fungus Trametes pubescens.</title>
        <authorList>
            <person name="Makela M.R."/>
            <person name="Granchi Z."/>
            <person name="Peng M."/>
            <person name="De Vries R.P."/>
            <person name="Grigoriev I."/>
            <person name="Riley R."/>
            <person name="Hilden K."/>
        </authorList>
    </citation>
    <scope>NUCLEOTIDE SEQUENCE [LARGE SCALE GENOMIC DNA]</scope>
    <source>
        <strain evidence="2 3">FBCC735</strain>
    </source>
</reference>
<dbReference type="Proteomes" id="UP000184267">
    <property type="component" value="Unassembled WGS sequence"/>
</dbReference>
<dbReference type="OMA" id="KNCETHD"/>
<sequence length="121" mass="13002">MQFNFAALTTLAIAIALASATPSALAASCYSQSGCKNCETRDSLESARQAFCGSNDWSHSGGISWGWAHVTLDGQFATQQECWDGFQQVIDQCLGHKDGGVYNFDFNGNSARLDVGFCNCE</sequence>
<proteinExistence type="predicted"/>
<evidence type="ECO:0000313" key="3">
    <source>
        <dbReference type="Proteomes" id="UP000184267"/>
    </source>
</evidence>
<dbReference type="EMBL" id="MNAD01001602">
    <property type="protein sequence ID" value="OJT03653.1"/>
    <property type="molecule type" value="Genomic_DNA"/>
</dbReference>
<feature type="signal peptide" evidence="1">
    <location>
        <begin position="1"/>
        <end position="26"/>
    </location>
</feature>
<evidence type="ECO:0000256" key="1">
    <source>
        <dbReference type="SAM" id="SignalP"/>
    </source>
</evidence>
<dbReference type="InterPro" id="IPR048508">
    <property type="entry name" value="LDL"/>
</dbReference>
<accession>A0A1M2V7X4</accession>
<keyword evidence="1" id="KW-0732">Signal</keyword>